<dbReference type="SMART" id="SM00448">
    <property type="entry name" value="REC"/>
    <property type="match status" value="1"/>
</dbReference>
<keyword evidence="1" id="KW-0597">Phosphoprotein</keyword>
<name>A0ABW4P358_9NOCA</name>
<gene>
    <name evidence="3" type="ORF">ACFSJG_10035</name>
</gene>
<dbReference type="InterPro" id="IPR001789">
    <property type="entry name" value="Sig_transdc_resp-reg_receiver"/>
</dbReference>
<dbReference type="Proteomes" id="UP001597286">
    <property type="component" value="Unassembled WGS sequence"/>
</dbReference>
<evidence type="ECO:0000313" key="4">
    <source>
        <dbReference type="Proteomes" id="UP001597286"/>
    </source>
</evidence>
<evidence type="ECO:0000259" key="2">
    <source>
        <dbReference type="PROSITE" id="PS50110"/>
    </source>
</evidence>
<feature type="modified residue" description="4-aspartylphosphate" evidence="1">
    <location>
        <position position="81"/>
    </location>
</feature>
<proteinExistence type="predicted"/>
<dbReference type="Gene3D" id="3.40.50.2300">
    <property type="match status" value="1"/>
</dbReference>
<dbReference type="InterPro" id="IPR011006">
    <property type="entry name" value="CheY-like_superfamily"/>
</dbReference>
<dbReference type="RefSeq" id="WP_378485053.1">
    <property type="nucleotide sequence ID" value="NZ_JBHUFB010000009.1"/>
</dbReference>
<evidence type="ECO:0000256" key="1">
    <source>
        <dbReference type="PROSITE-ProRule" id="PRU00169"/>
    </source>
</evidence>
<keyword evidence="4" id="KW-1185">Reference proteome</keyword>
<dbReference type="SUPFAM" id="SSF52172">
    <property type="entry name" value="CheY-like"/>
    <property type="match status" value="1"/>
</dbReference>
<dbReference type="PROSITE" id="PS50110">
    <property type="entry name" value="RESPONSE_REGULATORY"/>
    <property type="match status" value="1"/>
</dbReference>
<feature type="domain" description="Response regulatory" evidence="2">
    <location>
        <begin position="26"/>
        <end position="145"/>
    </location>
</feature>
<comment type="caution">
    <text evidence="3">The sequence shown here is derived from an EMBL/GenBank/DDBJ whole genome shotgun (WGS) entry which is preliminary data.</text>
</comment>
<accession>A0ABW4P358</accession>
<evidence type="ECO:0000313" key="3">
    <source>
        <dbReference type="EMBL" id="MFD1812553.1"/>
    </source>
</evidence>
<dbReference type="EMBL" id="JBHUFB010000009">
    <property type="protein sequence ID" value="MFD1812553.1"/>
    <property type="molecule type" value="Genomic_DNA"/>
</dbReference>
<reference evidence="4" key="1">
    <citation type="journal article" date="2019" name="Int. J. Syst. Evol. Microbiol.">
        <title>The Global Catalogue of Microorganisms (GCM) 10K type strain sequencing project: providing services to taxonomists for standard genome sequencing and annotation.</title>
        <authorList>
            <consortium name="The Broad Institute Genomics Platform"/>
            <consortium name="The Broad Institute Genome Sequencing Center for Infectious Disease"/>
            <person name="Wu L."/>
            <person name="Ma J."/>
        </authorList>
    </citation>
    <scope>NUCLEOTIDE SEQUENCE [LARGE SCALE GENOMIC DNA]</scope>
    <source>
        <strain evidence="4">DT72</strain>
    </source>
</reference>
<organism evidence="3 4">
    <name type="scientific">Rhodococcus gannanensis</name>
    <dbReference type="NCBI Taxonomy" id="1960308"/>
    <lineage>
        <taxon>Bacteria</taxon>
        <taxon>Bacillati</taxon>
        <taxon>Actinomycetota</taxon>
        <taxon>Actinomycetes</taxon>
        <taxon>Mycobacteriales</taxon>
        <taxon>Nocardiaceae</taxon>
        <taxon>Rhodococcus</taxon>
    </lineage>
</organism>
<sequence length="150" mass="15801">MPAAPEGARQAAGGSIPVVTAHRPLRVLVYSDDATTRRQVVTALGTRPHPDLPEVDCLEVATAPVVVRHLDDGGVDLAILDGEATPTGGMGLSKQLTDEIDNCPPIVVLTGRADDAWLAKWSRASAAVPHPIDPIRLTQEVVALLRASRP</sequence>
<protein>
    <recommendedName>
        <fullName evidence="2">Response regulatory domain-containing protein</fullName>
    </recommendedName>
</protein>